<dbReference type="AlphaFoldDB" id="A0A168PBZ3"/>
<gene>
    <name evidence="1" type="ORF">MUCCIDRAFT_77533</name>
</gene>
<proteinExistence type="predicted"/>
<dbReference type="Proteomes" id="UP000077051">
    <property type="component" value="Unassembled WGS sequence"/>
</dbReference>
<dbReference type="EMBL" id="AMYB01000001">
    <property type="protein sequence ID" value="OAD07506.1"/>
    <property type="molecule type" value="Genomic_DNA"/>
</dbReference>
<sequence length="136" mass="15467">MFRNTAQKVTLFKPTNPLPFVKGAIAIPSRSASSLNVAYKRDQNAEEIWSGKRASQAKLSEEEVRRFVVGLSTMLQDGKLRPPTSREQVISHFAGQNYDKVQVKHQVANQVDDILSKKTKVIKRKHDNTSVLEWIY</sequence>
<evidence type="ECO:0000313" key="2">
    <source>
        <dbReference type="Proteomes" id="UP000077051"/>
    </source>
</evidence>
<reference evidence="1 2" key="1">
    <citation type="submission" date="2015-06" db="EMBL/GenBank/DDBJ databases">
        <title>Expansion of signal transduction pathways in fungi by whole-genome duplication.</title>
        <authorList>
            <consortium name="DOE Joint Genome Institute"/>
            <person name="Corrochano L.M."/>
            <person name="Kuo A."/>
            <person name="Marcet-Houben M."/>
            <person name="Polaino S."/>
            <person name="Salamov A."/>
            <person name="Villalobos J.M."/>
            <person name="Alvarez M.I."/>
            <person name="Avalos J."/>
            <person name="Benito E.P."/>
            <person name="Benoit I."/>
            <person name="Burger G."/>
            <person name="Camino L.P."/>
            <person name="Canovas D."/>
            <person name="Cerda-Olmedo E."/>
            <person name="Cheng J.-F."/>
            <person name="Dominguez A."/>
            <person name="Elias M."/>
            <person name="Eslava A.P."/>
            <person name="Glaser F."/>
            <person name="Grimwood J."/>
            <person name="Gutierrez G."/>
            <person name="Heitman J."/>
            <person name="Henrissat B."/>
            <person name="Iturriaga E.A."/>
            <person name="Lang B.F."/>
            <person name="Lavin J.L."/>
            <person name="Lee S."/>
            <person name="Li W."/>
            <person name="Lindquist E."/>
            <person name="Lopez-Garcia S."/>
            <person name="Luque E.M."/>
            <person name="Marcos A.T."/>
            <person name="Martin J."/>
            <person name="Mccluskey K."/>
            <person name="Medina H.R."/>
            <person name="Miralles-Duran A."/>
            <person name="Miyazaki A."/>
            <person name="Munoz-Torres E."/>
            <person name="Oguiza J.A."/>
            <person name="Ohm R."/>
            <person name="Olmedo M."/>
            <person name="Orejas M."/>
            <person name="Ortiz-Castellanos L."/>
            <person name="Pisabarro A.G."/>
            <person name="Rodriguez-Romero J."/>
            <person name="Ruiz-Herrera J."/>
            <person name="Ruiz-Vazquez R."/>
            <person name="Sanz C."/>
            <person name="Schackwitz W."/>
            <person name="Schmutz J."/>
            <person name="Shahriari M."/>
            <person name="Shelest E."/>
            <person name="Silva-Franco F."/>
            <person name="Soanes D."/>
            <person name="Syed K."/>
            <person name="Tagua V.G."/>
            <person name="Talbot N.J."/>
            <person name="Thon M."/>
            <person name="De Vries R.P."/>
            <person name="Wiebenga A."/>
            <person name="Yadav J.S."/>
            <person name="Braun E.L."/>
            <person name="Baker S."/>
            <person name="Garre V."/>
            <person name="Horwitz B."/>
            <person name="Torres-Martinez S."/>
            <person name="Idnurm A."/>
            <person name="Herrera-Estrella A."/>
            <person name="Gabaldon T."/>
            <person name="Grigoriev I.V."/>
        </authorList>
    </citation>
    <scope>NUCLEOTIDE SEQUENCE [LARGE SCALE GENOMIC DNA]</scope>
    <source>
        <strain evidence="1 2">CBS 277.49</strain>
    </source>
</reference>
<evidence type="ECO:0000313" key="1">
    <source>
        <dbReference type="EMBL" id="OAD07506.1"/>
    </source>
</evidence>
<dbReference type="OrthoDB" id="2217887at2759"/>
<organism evidence="1 2">
    <name type="scientific">Mucor lusitanicus CBS 277.49</name>
    <dbReference type="NCBI Taxonomy" id="747725"/>
    <lineage>
        <taxon>Eukaryota</taxon>
        <taxon>Fungi</taxon>
        <taxon>Fungi incertae sedis</taxon>
        <taxon>Mucoromycota</taxon>
        <taxon>Mucoromycotina</taxon>
        <taxon>Mucoromycetes</taxon>
        <taxon>Mucorales</taxon>
        <taxon>Mucorineae</taxon>
        <taxon>Mucoraceae</taxon>
        <taxon>Mucor</taxon>
    </lineage>
</organism>
<comment type="caution">
    <text evidence="1">The sequence shown here is derived from an EMBL/GenBank/DDBJ whole genome shotgun (WGS) entry which is preliminary data.</text>
</comment>
<protein>
    <submittedName>
        <fullName evidence="1">Uncharacterized protein</fullName>
    </submittedName>
</protein>
<dbReference type="VEuPathDB" id="FungiDB:MUCCIDRAFT_77533"/>
<accession>A0A168PBZ3</accession>
<keyword evidence="2" id="KW-1185">Reference proteome</keyword>
<name>A0A168PBZ3_MUCCL</name>